<dbReference type="PANTHER" id="PTHR46641">
    <property type="entry name" value="FMRFAMIDE RECEPTOR-RELATED"/>
    <property type="match status" value="1"/>
</dbReference>
<reference evidence="9 10" key="1">
    <citation type="submission" date="2024-08" db="EMBL/GenBank/DDBJ databases">
        <authorList>
            <person name="Cucini C."/>
            <person name="Frati F."/>
        </authorList>
    </citation>
    <scope>NUCLEOTIDE SEQUENCE [LARGE SCALE GENOMIC DNA]</scope>
</reference>
<keyword evidence="6" id="KW-0297">G-protein coupled receptor</keyword>
<proteinExistence type="inferred from homology"/>
<comment type="similarity">
    <text evidence="2 6">Belongs to the G-protein coupled receptor 1 family.</text>
</comment>
<feature type="transmembrane region" description="Helical" evidence="7">
    <location>
        <begin position="102"/>
        <end position="124"/>
    </location>
</feature>
<name>A0ABP1Q1N5_9HEXA</name>
<dbReference type="InterPro" id="IPR000276">
    <property type="entry name" value="GPCR_Rhodpsn"/>
</dbReference>
<feature type="transmembrane region" description="Helical" evidence="7">
    <location>
        <begin position="329"/>
        <end position="348"/>
    </location>
</feature>
<dbReference type="Pfam" id="PF00001">
    <property type="entry name" value="7tm_1"/>
    <property type="match status" value="1"/>
</dbReference>
<evidence type="ECO:0000256" key="4">
    <source>
        <dbReference type="ARBA" id="ARBA00022989"/>
    </source>
</evidence>
<dbReference type="InterPro" id="IPR017452">
    <property type="entry name" value="GPCR_Rhodpsn_7TM"/>
</dbReference>
<feature type="transmembrane region" description="Helical" evidence="7">
    <location>
        <begin position="252"/>
        <end position="273"/>
    </location>
</feature>
<evidence type="ECO:0000256" key="7">
    <source>
        <dbReference type="SAM" id="Phobius"/>
    </source>
</evidence>
<dbReference type="Gene3D" id="1.20.1070.10">
    <property type="entry name" value="Rhodopsin 7-helix transmembrane proteins"/>
    <property type="match status" value="1"/>
</dbReference>
<comment type="caution">
    <text evidence="9">The sequence shown here is derived from an EMBL/GenBank/DDBJ whole genome shotgun (WGS) entry which is preliminary data.</text>
</comment>
<comment type="subcellular location">
    <subcellularLocation>
        <location evidence="1">Membrane</location>
    </subcellularLocation>
</comment>
<keyword evidence="3 6" id="KW-0812">Transmembrane</keyword>
<keyword evidence="10" id="KW-1185">Reference proteome</keyword>
<keyword evidence="6" id="KW-0807">Transducer</keyword>
<evidence type="ECO:0000256" key="3">
    <source>
        <dbReference type="ARBA" id="ARBA00022692"/>
    </source>
</evidence>
<dbReference type="PANTHER" id="PTHR46641:SF2">
    <property type="entry name" value="FMRFAMIDE RECEPTOR"/>
    <property type="match status" value="1"/>
</dbReference>
<keyword evidence="6" id="KW-0675">Receptor</keyword>
<keyword evidence="4 7" id="KW-1133">Transmembrane helix</keyword>
<evidence type="ECO:0000313" key="10">
    <source>
        <dbReference type="Proteomes" id="UP001642540"/>
    </source>
</evidence>
<feature type="transmembrane region" description="Helical" evidence="7">
    <location>
        <begin position="188"/>
        <end position="207"/>
    </location>
</feature>
<feature type="transmembrane region" description="Helical" evidence="7">
    <location>
        <begin position="294"/>
        <end position="317"/>
    </location>
</feature>
<organism evidence="9 10">
    <name type="scientific">Orchesella dallaii</name>
    <dbReference type="NCBI Taxonomy" id="48710"/>
    <lineage>
        <taxon>Eukaryota</taxon>
        <taxon>Metazoa</taxon>
        <taxon>Ecdysozoa</taxon>
        <taxon>Arthropoda</taxon>
        <taxon>Hexapoda</taxon>
        <taxon>Collembola</taxon>
        <taxon>Entomobryomorpha</taxon>
        <taxon>Entomobryoidea</taxon>
        <taxon>Orchesellidae</taxon>
        <taxon>Orchesellinae</taxon>
        <taxon>Orchesella</taxon>
    </lineage>
</organism>
<feature type="transmembrane region" description="Helical" evidence="7">
    <location>
        <begin position="60"/>
        <end position="90"/>
    </location>
</feature>
<keyword evidence="5 7" id="KW-0472">Membrane</keyword>
<accession>A0ABP1Q1N5</accession>
<dbReference type="SUPFAM" id="SSF81321">
    <property type="entry name" value="Family A G protein-coupled receptor-like"/>
    <property type="match status" value="1"/>
</dbReference>
<evidence type="ECO:0000256" key="6">
    <source>
        <dbReference type="RuleBase" id="RU000688"/>
    </source>
</evidence>
<sequence length="386" mass="43595">MNASCANQAVQNLHMDLCHMLDLAAGVKDCAKQNNSICVQCKIPGEFFTGEKMTDFNSTGHIVCLLMGILTVVAGIFGLFTNSLIIAVLAKTKKSKTRTFNLLLTGLAIIDLYCCGAAIIAQLARMALYGNWVHKGYATLQWYMASTNFALFGRSASLNMALLITIERFLVIAYPIKSRVWFTLRKTTLVAAGVFVVSILLNGPRFFNYQITHNIYSGQNEITSLRDFDYLIGTTKIHEIFYKTLPNIHGKIAFWLPWPALLLFNFLSIMQVGKLTQRRESLNRPRRKEIEGMTLFMPVVVSYVIANIAPFTHFLVIKFAKTLYRELSTAMILSIAINSSIHFHLYYYRNATFKRDTQMLLLKWRGIKPANRKASRPDLTNTSTGV</sequence>
<dbReference type="PROSITE" id="PS50262">
    <property type="entry name" value="G_PROTEIN_RECEP_F1_2"/>
    <property type="match status" value="1"/>
</dbReference>
<dbReference type="PRINTS" id="PR00237">
    <property type="entry name" value="GPCRRHODOPSN"/>
</dbReference>
<evidence type="ECO:0000313" key="9">
    <source>
        <dbReference type="EMBL" id="CAL8083983.1"/>
    </source>
</evidence>
<evidence type="ECO:0000256" key="1">
    <source>
        <dbReference type="ARBA" id="ARBA00004370"/>
    </source>
</evidence>
<dbReference type="EMBL" id="CAXLJM020000017">
    <property type="protein sequence ID" value="CAL8083983.1"/>
    <property type="molecule type" value="Genomic_DNA"/>
</dbReference>
<dbReference type="Proteomes" id="UP001642540">
    <property type="component" value="Unassembled WGS sequence"/>
</dbReference>
<dbReference type="InterPro" id="IPR052954">
    <property type="entry name" value="GPCR-Ligand_Int"/>
</dbReference>
<feature type="domain" description="G-protein coupled receptors family 1 profile" evidence="8">
    <location>
        <begin position="81"/>
        <end position="346"/>
    </location>
</feature>
<evidence type="ECO:0000256" key="5">
    <source>
        <dbReference type="ARBA" id="ARBA00023136"/>
    </source>
</evidence>
<gene>
    <name evidence="9" type="ORF">ODALV1_LOCUS5657</name>
</gene>
<dbReference type="PROSITE" id="PS00237">
    <property type="entry name" value="G_PROTEIN_RECEP_F1_1"/>
    <property type="match status" value="1"/>
</dbReference>
<evidence type="ECO:0000259" key="8">
    <source>
        <dbReference type="PROSITE" id="PS50262"/>
    </source>
</evidence>
<protein>
    <recommendedName>
        <fullName evidence="8">G-protein coupled receptors family 1 profile domain-containing protein</fullName>
    </recommendedName>
</protein>
<evidence type="ECO:0000256" key="2">
    <source>
        <dbReference type="ARBA" id="ARBA00010663"/>
    </source>
</evidence>